<dbReference type="PROSITE" id="PS50878">
    <property type="entry name" value="RT_POL"/>
    <property type="match status" value="1"/>
</dbReference>
<dbReference type="InterPro" id="IPR044730">
    <property type="entry name" value="RNase_H-like_dom_plant"/>
</dbReference>
<evidence type="ECO:0000259" key="1">
    <source>
        <dbReference type="PROSITE" id="PS50878"/>
    </source>
</evidence>
<dbReference type="AlphaFoldDB" id="A0AAV8F5X1"/>
<feature type="domain" description="Reverse transcriptase" evidence="1">
    <location>
        <begin position="121"/>
        <end position="402"/>
    </location>
</feature>
<dbReference type="InterPro" id="IPR043502">
    <property type="entry name" value="DNA/RNA_pol_sf"/>
</dbReference>
<dbReference type="Gene3D" id="3.30.420.10">
    <property type="entry name" value="Ribonuclease H-like superfamily/Ribonuclease H"/>
    <property type="match status" value="1"/>
</dbReference>
<dbReference type="InterPro" id="IPR012337">
    <property type="entry name" value="RNaseH-like_sf"/>
</dbReference>
<dbReference type="InterPro" id="IPR026960">
    <property type="entry name" value="RVT-Znf"/>
</dbReference>
<dbReference type="SUPFAM" id="SSF53098">
    <property type="entry name" value="Ribonuclease H-like"/>
    <property type="match status" value="1"/>
</dbReference>
<dbReference type="InterPro" id="IPR036397">
    <property type="entry name" value="RNaseH_sf"/>
</dbReference>
<sequence>MVKDDNGLLTGNDCTIRKQFVRYFQELYNPQSNQLTSQDEEEGEEHVLTEDFWQMLGQHEGSRLSNETHVILNRIPDYHEVKKNLFQMGPDKSPGPDGVTARFYQQHWDIIGEDLVAQIKKIFVEGHVPEDWLQCTVTLIPKSKEPDLPSQYRPISIGNVLYRLVMKIIATRLRPHMKHVISHEQNAFLKGRNIVDNVIVVREVLQSFRQKNFKQAAFLLKADVSKAFDKIEWDFLSKAMLYLNVPVKLVNLMVSCYNRAQISLSINGRADGFISPTRGLRQGCPMSPYGFIIAMEMLSRLFTKSQREGNLQGVKLAYSCPFITHIMYADDLVILGDAQQRELDTLNNVLHKFGKASGLRINPDKSTIWTSRACDQEAVQRITNSLKADLAEGEQKYLGAVIEGIGTGMKTGMLLLQKMKAKLTGWRSQMLSHAGRLVLIKSVLMALPVYYMSMECVPKIIIKQMDSLLARFFWGKPAEGRYMAPLAWKNICKPVDEGGLGIRDLNIFGEALFMKLVWETISDENKMWVQICKSKYCPQVGFWNAKVGSHSSKMWRNIIQRRDFFKNQVKWYIGDASGVKAIGQPWFTGWEQQGLVSQRNMKKVVCDLYDFNVGSWKMEELNAIYNPSQVLQILNSQIVPRRVGGVKDLMVWQPSKKGKYSVKEGYQYMLHHRGVHGSTATSEFWVVIQRWNIVPKVKIFLWRLISKALMLSNNVHRRIVAVSPMCQRCHEENEFETHCFFFCQGSRVVWFASTLGLRTNDMPLDILEAVKYCTQSMSGEEIKVFTYTLWEIWKARNDTVINQKRFEPTEIQRKVHNWLQLDFEGEGQIGHKIAQKTHGKYCYQQDGYQVVVDGSWDTQNKSGSAYLIYQGGKLTLIGYNNHDVLDPFHAEVKAVKEAVDALVDIGVQNQQIELFSDCYDLVQAINEEDVQDLPSWRARQEVMDVIGIVKQFGDRMQFKHVRREAVFQAHEMANFARSKRVFFTGAPRVWHAHEVQIKPSLDCRFFQRVQDAPP</sequence>
<dbReference type="InterPro" id="IPR002156">
    <property type="entry name" value="RNaseH_domain"/>
</dbReference>
<accession>A0AAV8F5X1</accession>
<evidence type="ECO:0000313" key="3">
    <source>
        <dbReference type="Proteomes" id="UP001140206"/>
    </source>
</evidence>
<dbReference type="PANTHER" id="PTHR31635">
    <property type="entry name" value="REVERSE TRANSCRIPTASE DOMAIN-CONTAINING PROTEIN-RELATED"/>
    <property type="match status" value="1"/>
</dbReference>
<dbReference type="GO" id="GO:0004523">
    <property type="term" value="F:RNA-DNA hybrid ribonuclease activity"/>
    <property type="evidence" value="ECO:0007669"/>
    <property type="project" value="InterPro"/>
</dbReference>
<dbReference type="CDD" id="cd06222">
    <property type="entry name" value="RNase_H_like"/>
    <property type="match status" value="1"/>
</dbReference>
<dbReference type="EMBL" id="JAMFTS010000002">
    <property type="protein sequence ID" value="KAJ4788737.1"/>
    <property type="molecule type" value="Genomic_DNA"/>
</dbReference>
<protein>
    <submittedName>
        <fullName evidence="2">RNA-directed DNA polymerase (Reverse transcriptase)-related family protein</fullName>
    </submittedName>
</protein>
<dbReference type="SUPFAM" id="SSF56672">
    <property type="entry name" value="DNA/RNA polymerases"/>
    <property type="match status" value="1"/>
</dbReference>
<dbReference type="GO" id="GO:0003676">
    <property type="term" value="F:nucleic acid binding"/>
    <property type="evidence" value="ECO:0007669"/>
    <property type="project" value="InterPro"/>
</dbReference>
<proteinExistence type="predicted"/>
<name>A0AAV8F5X1_9POAL</name>
<keyword evidence="2" id="KW-0808">Transferase</keyword>
<dbReference type="InterPro" id="IPR000477">
    <property type="entry name" value="RT_dom"/>
</dbReference>
<keyword evidence="2" id="KW-0695">RNA-directed DNA polymerase</keyword>
<dbReference type="CDD" id="cd01650">
    <property type="entry name" value="RT_nLTR_like"/>
    <property type="match status" value="1"/>
</dbReference>
<dbReference type="GO" id="GO:0003964">
    <property type="term" value="F:RNA-directed DNA polymerase activity"/>
    <property type="evidence" value="ECO:0007669"/>
    <property type="project" value="UniProtKB-KW"/>
</dbReference>
<gene>
    <name evidence="2" type="ORF">LUZ62_039983</name>
</gene>
<keyword evidence="2" id="KW-0548">Nucleotidyltransferase</keyword>
<comment type="caution">
    <text evidence="2">The sequence shown here is derived from an EMBL/GenBank/DDBJ whole genome shotgun (WGS) entry which is preliminary data.</text>
</comment>
<reference evidence="2" key="1">
    <citation type="submission" date="2022-08" db="EMBL/GenBank/DDBJ databases">
        <authorList>
            <person name="Marques A."/>
        </authorList>
    </citation>
    <scope>NUCLEOTIDE SEQUENCE</scope>
    <source>
        <strain evidence="2">RhyPub2mFocal</strain>
        <tissue evidence="2">Leaves</tissue>
    </source>
</reference>
<dbReference type="Pfam" id="PF13966">
    <property type="entry name" value="zf-RVT"/>
    <property type="match status" value="1"/>
</dbReference>
<organism evidence="2 3">
    <name type="scientific">Rhynchospora pubera</name>
    <dbReference type="NCBI Taxonomy" id="906938"/>
    <lineage>
        <taxon>Eukaryota</taxon>
        <taxon>Viridiplantae</taxon>
        <taxon>Streptophyta</taxon>
        <taxon>Embryophyta</taxon>
        <taxon>Tracheophyta</taxon>
        <taxon>Spermatophyta</taxon>
        <taxon>Magnoliopsida</taxon>
        <taxon>Liliopsida</taxon>
        <taxon>Poales</taxon>
        <taxon>Cyperaceae</taxon>
        <taxon>Cyperoideae</taxon>
        <taxon>Rhynchosporeae</taxon>
        <taxon>Rhynchospora</taxon>
    </lineage>
</organism>
<dbReference type="Proteomes" id="UP001140206">
    <property type="component" value="Chromosome 2"/>
</dbReference>
<dbReference type="Pfam" id="PF00078">
    <property type="entry name" value="RVT_1"/>
    <property type="match status" value="1"/>
</dbReference>
<keyword evidence="3" id="KW-1185">Reference proteome</keyword>
<dbReference type="Pfam" id="PF13456">
    <property type="entry name" value="RVT_3"/>
    <property type="match status" value="1"/>
</dbReference>
<dbReference type="PANTHER" id="PTHR31635:SF196">
    <property type="entry name" value="REVERSE TRANSCRIPTASE DOMAIN-CONTAINING PROTEIN-RELATED"/>
    <property type="match status" value="1"/>
</dbReference>
<evidence type="ECO:0000313" key="2">
    <source>
        <dbReference type="EMBL" id="KAJ4788737.1"/>
    </source>
</evidence>